<dbReference type="AlphaFoldDB" id="U5WZ74"/>
<evidence type="ECO:0000313" key="2">
    <source>
        <dbReference type="Proteomes" id="UP000017786"/>
    </source>
</evidence>
<dbReference type="KEGG" id="mkn:MKAN_14480"/>
<gene>
    <name evidence="1" type="ORF">MKAN_14480</name>
</gene>
<accession>U5WZ74</accession>
<sequence length="85" mass="9701">MRVAVVVQHALRGEVTPHLVPDDFPQIVLRDVRPDAQRHWEIDQVQPVREYQHAIDGDLDADDVVDEARAAGSERTGHINRRSCR</sequence>
<dbReference type="Proteomes" id="UP000017786">
    <property type="component" value="Chromosome"/>
</dbReference>
<protein>
    <submittedName>
        <fullName evidence="1">Uncharacterized protein</fullName>
    </submittedName>
</protein>
<name>U5WZ74_MYCKA</name>
<proteinExistence type="predicted"/>
<dbReference type="EMBL" id="CP006835">
    <property type="protein sequence ID" value="AGZ54242.1"/>
    <property type="molecule type" value="Genomic_DNA"/>
</dbReference>
<reference evidence="1 2" key="1">
    <citation type="submission" date="2013-10" db="EMBL/GenBank/DDBJ databases">
        <title>Genome sequence of Mycobacterium kansasii.</title>
        <authorList>
            <consortium name="McGill University Mycobacterium genome consortium"/>
            <person name="Veyrier F.J."/>
            <person name="Behr M.A."/>
        </authorList>
    </citation>
    <scope>NUCLEOTIDE SEQUENCE [LARGE SCALE GENOMIC DNA]</scope>
    <source>
        <strain evidence="1 2">ATCC 12478</strain>
    </source>
</reference>
<evidence type="ECO:0000313" key="1">
    <source>
        <dbReference type="EMBL" id="AGZ54242.1"/>
    </source>
</evidence>
<organism evidence="1 2">
    <name type="scientific">Mycobacterium kansasii ATCC 12478</name>
    <dbReference type="NCBI Taxonomy" id="557599"/>
    <lineage>
        <taxon>Bacteria</taxon>
        <taxon>Bacillati</taxon>
        <taxon>Actinomycetota</taxon>
        <taxon>Actinomycetes</taxon>
        <taxon>Mycobacteriales</taxon>
        <taxon>Mycobacteriaceae</taxon>
        <taxon>Mycobacterium</taxon>
    </lineage>
</organism>
<dbReference type="HOGENOM" id="CLU_2509117_0_0_11"/>